<name>A0A318EDY2_9GAMM</name>
<dbReference type="InterPro" id="IPR052900">
    <property type="entry name" value="Phospholipid_Metab_Enz"/>
</dbReference>
<dbReference type="InterPro" id="IPR038607">
    <property type="entry name" value="PhoD-like_sf"/>
</dbReference>
<feature type="domain" description="PhoD-like phosphatase metallophosphatase" evidence="2">
    <location>
        <begin position="161"/>
        <end position="579"/>
    </location>
</feature>
<dbReference type="OrthoDB" id="327733at2"/>
<dbReference type="Pfam" id="PF09423">
    <property type="entry name" value="PhoD"/>
    <property type="match status" value="1"/>
</dbReference>
<feature type="domain" description="Phospholipase D N-terminal" evidence="3">
    <location>
        <begin position="60"/>
        <end position="150"/>
    </location>
</feature>
<keyword evidence="5" id="KW-1185">Reference proteome</keyword>
<evidence type="ECO:0000259" key="2">
    <source>
        <dbReference type="Pfam" id="PF09423"/>
    </source>
</evidence>
<dbReference type="InterPro" id="IPR018946">
    <property type="entry name" value="PhoD-like_MPP"/>
</dbReference>
<evidence type="ECO:0000313" key="4">
    <source>
        <dbReference type="EMBL" id="PXV66064.1"/>
    </source>
</evidence>
<dbReference type="Gene3D" id="2.60.40.380">
    <property type="entry name" value="Purple acid phosphatase-like, N-terminal"/>
    <property type="match status" value="1"/>
</dbReference>
<comment type="caution">
    <text evidence="4">The sequence shown here is derived from an EMBL/GenBank/DDBJ whole genome shotgun (WGS) entry which is preliminary data.</text>
</comment>
<evidence type="ECO:0000259" key="3">
    <source>
        <dbReference type="Pfam" id="PF16655"/>
    </source>
</evidence>
<organism evidence="4 5">
    <name type="scientific">Sinimarinibacterium flocculans</name>
    <dbReference type="NCBI Taxonomy" id="985250"/>
    <lineage>
        <taxon>Bacteria</taxon>
        <taxon>Pseudomonadati</taxon>
        <taxon>Pseudomonadota</taxon>
        <taxon>Gammaproteobacteria</taxon>
        <taxon>Nevskiales</taxon>
        <taxon>Nevskiaceae</taxon>
        <taxon>Sinimarinibacterium</taxon>
    </lineage>
</organism>
<dbReference type="Pfam" id="PF16655">
    <property type="entry name" value="PhoD_N"/>
    <property type="match status" value="1"/>
</dbReference>
<dbReference type="EMBL" id="QICN01000008">
    <property type="protein sequence ID" value="PXV66064.1"/>
    <property type="molecule type" value="Genomic_DNA"/>
</dbReference>
<proteinExistence type="predicted"/>
<protein>
    <submittedName>
        <fullName evidence="4">Alkaline phosphatase D</fullName>
    </submittedName>
</protein>
<gene>
    <name evidence="4" type="ORF">C8D93_10836</name>
</gene>
<dbReference type="InterPro" id="IPR029052">
    <property type="entry name" value="Metallo-depent_PP-like"/>
</dbReference>
<dbReference type="InterPro" id="IPR032093">
    <property type="entry name" value="PhoD_N"/>
</dbReference>
<dbReference type="PANTHER" id="PTHR43606:SF2">
    <property type="entry name" value="ALKALINE PHOSPHATASE FAMILY PROTEIN (AFU_ORTHOLOGUE AFUA_5G03860)"/>
    <property type="match status" value="1"/>
</dbReference>
<evidence type="ECO:0000313" key="5">
    <source>
        <dbReference type="Proteomes" id="UP000248330"/>
    </source>
</evidence>
<evidence type="ECO:0000256" key="1">
    <source>
        <dbReference type="SAM" id="MobiDB-lite"/>
    </source>
</evidence>
<dbReference type="RefSeq" id="WP_110265839.1">
    <property type="nucleotide sequence ID" value="NZ_CAKZQT010000026.1"/>
</dbReference>
<dbReference type="AlphaFoldDB" id="A0A318EDY2"/>
<dbReference type="PANTHER" id="PTHR43606">
    <property type="entry name" value="PHOSPHATASE, PUTATIVE (AFU_ORTHOLOGUE AFUA_6G08710)-RELATED"/>
    <property type="match status" value="1"/>
</dbReference>
<dbReference type="SUPFAM" id="SSF56300">
    <property type="entry name" value="Metallo-dependent phosphatases"/>
    <property type="match status" value="1"/>
</dbReference>
<feature type="region of interest" description="Disordered" evidence="1">
    <location>
        <begin position="22"/>
        <end position="41"/>
    </location>
</feature>
<accession>A0A318EDY2</accession>
<dbReference type="Gene3D" id="3.60.21.70">
    <property type="entry name" value="PhoD-like phosphatase"/>
    <property type="match status" value="1"/>
</dbReference>
<dbReference type="Proteomes" id="UP000248330">
    <property type="component" value="Unassembled WGS sequence"/>
</dbReference>
<reference evidence="4 5" key="1">
    <citation type="submission" date="2018-04" db="EMBL/GenBank/DDBJ databases">
        <title>Genomic Encyclopedia of Type Strains, Phase IV (KMG-IV): sequencing the most valuable type-strain genomes for metagenomic binning, comparative biology and taxonomic classification.</title>
        <authorList>
            <person name="Goeker M."/>
        </authorList>
    </citation>
    <scope>NUCLEOTIDE SEQUENCE [LARGE SCALE GENOMIC DNA]</scope>
    <source>
        <strain evidence="4 5">DSM 104150</strain>
    </source>
</reference>
<sequence>MKRRDFLHSSLLLLSTPLLPGCGDSDDAPDNGGDPGTDLPGNLDDSLLDYPRVLPLPFAHGVASGDPLADRVIIWTRITESTPSADAIPVHWEVAATPDFATVLKSGAQNAVAAHDWTIKVDVTGLAPATSYYYRFRAFNRWSIVGRTRTAPADAVDEIRLAVVACSSYWSSHWSGFGHLADRNDLDLVLHCGDYIYDFVDEDEEVRARLDRKDINDVDYRDWLNLDEVRRRYALFRSDPNLLRAHQQHPWMIVWDNHDIDPGFGNELDSPIDPATSTCTLADTARAFHEWTPTRPVKPDGSGEFVFVDDGSYPQPADPLLIYRKLAYGPLLDIVGVDTQSLLPRYELPVDSSHLPDGAPSLYGRRQFEWLTGTLLASQQAGTTWRLINNQTWFAPVDIPDVVDGIPTPKLGISRWADYAQERAALCRYLRGDNPASLRIRNNVLVSGDAHGNLGSDVIEDNALLGAYLPGVPLPNPRGGSTPDNLLAGYMRATTGALGPVSGREASVGVEFAPSSMGRGGADELVTNAAGLEPGSPLGVVGARALELALIAGNKNVQFVEWVDHGYGIVSLTSERAVFEWWWQDKLTPDSPDVLGQQMVAWAETDTAQLIPRFQDQIDAVTAHGMAVSATQGSRVAEPAPLHGELLIPR</sequence>